<feature type="domain" description="HTH lysR-type" evidence="5">
    <location>
        <begin position="1"/>
        <end position="58"/>
    </location>
</feature>
<keyword evidence="7" id="KW-1185">Reference proteome</keyword>
<comment type="caution">
    <text evidence="6">The sequence shown here is derived from an EMBL/GenBank/DDBJ whole genome shotgun (WGS) entry which is preliminary data.</text>
</comment>
<dbReference type="RefSeq" id="WP_211466280.1">
    <property type="nucleotide sequence ID" value="NZ_JAGSXH010000019.1"/>
</dbReference>
<accession>A0A8J7WKJ0</accession>
<keyword evidence="4" id="KW-0804">Transcription</keyword>
<evidence type="ECO:0000256" key="3">
    <source>
        <dbReference type="ARBA" id="ARBA00023125"/>
    </source>
</evidence>
<organism evidence="6 7">
    <name type="scientific">Actinocrinis puniceicyclus</name>
    <dbReference type="NCBI Taxonomy" id="977794"/>
    <lineage>
        <taxon>Bacteria</taxon>
        <taxon>Bacillati</taxon>
        <taxon>Actinomycetota</taxon>
        <taxon>Actinomycetes</taxon>
        <taxon>Catenulisporales</taxon>
        <taxon>Actinospicaceae</taxon>
        <taxon>Actinocrinis</taxon>
    </lineage>
</organism>
<dbReference type="Gene3D" id="1.10.10.10">
    <property type="entry name" value="Winged helix-like DNA-binding domain superfamily/Winged helix DNA-binding domain"/>
    <property type="match status" value="1"/>
</dbReference>
<dbReference type="Pfam" id="PF00126">
    <property type="entry name" value="HTH_1"/>
    <property type="match status" value="1"/>
</dbReference>
<evidence type="ECO:0000256" key="2">
    <source>
        <dbReference type="ARBA" id="ARBA00023015"/>
    </source>
</evidence>
<dbReference type="InterPro" id="IPR000847">
    <property type="entry name" value="LysR_HTH_N"/>
</dbReference>
<name>A0A8J7WKJ0_9ACTN</name>
<dbReference type="AlphaFoldDB" id="A0A8J7WKJ0"/>
<dbReference type="CDD" id="cd08434">
    <property type="entry name" value="PBP2_GltC_like"/>
    <property type="match status" value="1"/>
</dbReference>
<sequence>MQIEELHWFAVLCETGNVGRAAAELGLSQPGLSRALARLERELGSPLFDRKGRVLALNRYGEAFLVYARRVLRELEAGRRAVAELASPESGTVAMAFLHTVGPWLVPRLLLSFRAHYPGVRFQLIQGGSASILGALERGEVDLVITSPRPDGAALAWRPLRRERLYLAVPGGHRFAGRQRVRLAEAAAETFVANKPGTGLRESTEELWREAGIAPAVAFEGDDVATLRGMVAVGLGVAVLPRARTYDGGIDQAGDPWLRYIPLAGTGGSRVLGLVWREERWASPAVSAFRDSVLSLAPELP</sequence>
<dbReference type="Proteomes" id="UP000677913">
    <property type="component" value="Unassembled WGS sequence"/>
</dbReference>
<dbReference type="Gene3D" id="3.40.190.290">
    <property type="match status" value="1"/>
</dbReference>
<evidence type="ECO:0000313" key="6">
    <source>
        <dbReference type="EMBL" id="MBS2963003.1"/>
    </source>
</evidence>
<protein>
    <submittedName>
        <fullName evidence="6">LysR family transcriptional regulator</fullName>
    </submittedName>
</protein>
<dbReference type="GO" id="GO:0003700">
    <property type="term" value="F:DNA-binding transcription factor activity"/>
    <property type="evidence" value="ECO:0007669"/>
    <property type="project" value="InterPro"/>
</dbReference>
<dbReference type="Pfam" id="PF03466">
    <property type="entry name" value="LysR_substrate"/>
    <property type="match status" value="1"/>
</dbReference>
<dbReference type="InterPro" id="IPR005119">
    <property type="entry name" value="LysR_subst-bd"/>
</dbReference>
<keyword evidence="3" id="KW-0238">DNA-binding</keyword>
<evidence type="ECO:0000313" key="7">
    <source>
        <dbReference type="Proteomes" id="UP000677913"/>
    </source>
</evidence>
<dbReference type="EMBL" id="JAGSXH010000019">
    <property type="protein sequence ID" value="MBS2963003.1"/>
    <property type="molecule type" value="Genomic_DNA"/>
</dbReference>
<dbReference type="PANTHER" id="PTHR30346">
    <property type="entry name" value="TRANSCRIPTIONAL DUAL REGULATOR HCAR-RELATED"/>
    <property type="match status" value="1"/>
</dbReference>
<proteinExistence type="inferred from homology"/>
<reference evidence="6" key="1">
    <citation type="submission" date="2021-04" db="EMBL/GenBank/DDBJ databases">
        <title>Genome based classification of Actinospica acidithermotolerans sp. nov., an actinobacterium isolated from an Indonesian hot spring.</title>
        <authorList>
            <person name="Kusuma A.B."/>
            <person name="Putra K.E."/>
            <person name="Nafisah S."/>
            <person name="Loh J."/>
            <person name="Nouioui I."/>
            <person name="Goodfellow M."/>
        </authorList>
    </citation>
    <scope>NUCLEOTIDE SEQUENCE</scope>
    <source>
        <strain evidence="6">DSM 45618</strain>
    </source>
</reference>
<dbReference type="PROSITE" id="PS50931">
    <property type="entry name" value="HTH_LYSR"/>
    <property type="match status" value="1"/>
</dbReference>
<dbReference type="SUPFAM" id="SSF46785">
    <property type="entry name" value="Winged helix' DNA-binding domain"/>
    <property type="match status" value="1"/>
</dbReference>
<dbReference type="InterPro" id="IPR036388">
    <property type="entry name" value="WH-like_DNA-bd_sf"/>
</dbReference>
<dbReference type="GO" id="GO:0032993">
    <property type="term" value="C:protein-DNA complex"/>
    <property type="evidence" value="ECO:0007669"/>
    <property type="project" value="TreeGrafter"/>
</dbReference>
<dbReference type="PANTHER" id="PTHR30346:SF28">
    <property type="entry name" value="HTH-TYPE TRANSCRIPTIONAL REGULATOR CYNR"/>
    <property type="match status" value="1"/>
</dbReference>
<comment type="similarity">
    <text evidence="1">Belongs to the LysR transcriptional regulatory family.</text>
</comment>
<evidence type="ECO:0000256" key="4">
    <source>
        <dbReference type="ARBA" id="ARBA00023163"/>
    </source>
</evidence>
<dbReference type="GO" id="GO:0003677">
    <property type="term" value="F:DNA binding"/>
    <property type="evidence" value="ECO:0007669"/>
    <property type="project" value="UniProtKB-KW"/>
</dbReference>
<dbReference type="SUPFAM" id="SSF53850">
    <property type="entry name" value="Periplasmic binding protein-like II"/>
    <property type="match status" value="1"/>
</dbReference>
<dbReference type="InterPro" id="IPR036390">
    <property type="entry name" value="WH_DNA-bd_sf"/>
</dbReference>
<dbReference type="FunFam" id="1.10.10.10:FF:000001">
    <property type="entry name" value="LysR family transcriptional regulator"/>
    <property type="match status" value="1"/>
</dbReference>
<evidence type="ECO:0000259" key="5">
    <source>
        <dbReference type="PROSITE" id="PS50931"/>
    </source>
</evidence>
<keyword evidence="2" id="KW-0805">Transcription regulation</keyword>
<dbReference type="PRINTS" id="PR00039">
    <property type="entry name" value="HTHLYSR"/>
</dbReference>
<evidence type="ECO:0000256" key="1">
    <source>
        <dbReference type="ARBA" id="ARBA00009437"/>
    </source>
</evidence>
<gene>
    <name evidence="6" type="ORF">KGA66_08105</name>
</gene>